<dbReference type="Pfam" id="PF01206">
    <property type="entry name" value="TusA"/>
    <property type="match status" value="1"/>
</dbReference>
<feature type="domain" description="UPF0033" evidence="2">
    <location>
        <begin position="5"/>
        <end position="29"/>
    </location>
</feature>
<name>A0A1G6EV01_9BACT</name>
<dbReference type="GO" id="GO:0016740">
    <property type="term" value="F:transferase activity"/>
    <property type="evidence" value="ECO:0007669"/>
    <property type="project" value="UniProtKB-KW"/>
</dbReference>
<dbReference type="SUPFAM" id="SSF64307">
    <property type="entry name" value="SirA-like"/>
    <property type="match status" value="1"/>
</dbReference>
<dbReference type="Gene3D" id="3.30.110.40">
    <property type="entry name" value="TusA-like domain"/>
    <property type="match status" value="1"/>
</dbReference>
<gene>
    <name evidence="3" type="ORF">SAMN05660653_03179</name>
</gene>
<dbReference type="InterPro" id="IPR036868">
    <property type="entry name" value="TusA-like_sf"/>
</dbReference>
<sequence>MTQVIDARGFSCPQPVLLAVNAMDKTGNGELEVLVDNEASRENVDRAARRKGWTVAASDEPDGNFRLVLQK</sequence>
<keyword evidence="3" id="KW-0808">Transferase</keyword>
<dbReference type="AlphaFoldDB" id="A0A1G6EV01"/>
<dbReference type="CDD" id="cd03421">
    <property type="entry name" value="SirA_like_N"/>
    <property type="match status" value="1"/>
</dbReference>
<dbReference type="EMBL" id="FMXO01000024">
    <property type="protein sequence ID" value="SDB61233.1"/>
    <property type="molecule type" value="Genomic_DNA"/>
</dbReference>
<protein>
    <submittedName>
        <fullName evidence="3">TusA-related sulfurtransferase</fullName>
    </submittedName>
</protein>
<organism evidence="3 4">
    <name type="scientific">Desulfonatronum thiosulfatophilum</name>
    <dbReference type="NCBI Taxonomy" id="617002"/>
    <lineage>
        <taxon>Bacteria</taxon>
        <taxon>Pseudomonadati</taxon>
        <taxon>Thermodesulfobacteriota</taxon>
        <taxon>Desulfovibrionia</taxon>
        <taxon>Desulfovibrionales</taxon>
        <taxon>Desulfonatronaceae</taxon>
        <taxon>Desulfonatronum</taxon>
    </lineage>
</organism>
<evidence type="ECO:0000313" key="4">
    <source>
        <dbReference type="Proteomes" id="UP000198771"/>
    </source>
</evidence>
<dbReference type="PANTHER" id="PTHR33279">
    <property type="entry name" value="SULFUR CARRIER PROTEIN YEDF-RELATED"/>
    <property type="match status" value="1"/>
</dbReference>
<dbReference type="PANTHER" id="PTHR33279:SF6">
    <property type="entry name" value="SULFUR CARRIER PROTEIN YEDF-RELATED"/>
    <property type="match status" value="1"/>
</dbReference>
<evidence type="ECO:0000256" key="1">
    <source>
        <dbReference type="ARBA" id="ARBA00008984"/>
    </source>
</evidence>
<comment type="similarity">
    <text evidence="1">Belongs to the sulfur carrier protein TusA family.</text>
</comment>
<dbReference type="InterPro" id="IPR001455">
    <property type="entry name" value="TusA-like"/>
</dbReference>
<reference evidence="3 4" key="1">
    <citation type="submission" date="2016-10" db="EMBL/GenBank/DDBJ databases">
        <authorList>
            <person name="de Groot N.N."/>
        </authorList>
    </citation>
    <scope>NUCLEOTIDE SEQUENCE [LARGE SCALE GENOMIC DNA]</scope>
    <source>
        <strain evidence="3 4">ASO4-2</strain>
    </source>
</reference>
<dbReference type="Proteomes" id="UP000198771">
    <property type="component" value="Unassembled WGS sequence"/>
</dbReference>
<dbReference type="STRING" id="617002.SAMN05660653_03179"/>
<dbReference type="RefSeq" id="WP_092123874.1">
    <property type="nucleotide sequence ID" value="NZ_FMXO01000024.1"/>
</dbReference>
<dbReference type="PROSITE" id="PS01148">
    <property type="entry name" value="UPF0033"/>
    <property type="match status" value="1"/>
</dbReference>
<evidence type="ECO:0000313" key="3">
    <source>
        <dbReference type="EMBL" id="SDB61233.1"/>
    </source>
</evidence>
<proteinExistence type="inferred from homology"/>
<dbReference type="OrthoDB" id="9801500at2"/>
<keyword evidence="4" id="KW-1185">Reference proteome</keyword>
<evidence type="ECO:0000259" key="2">
    <source>
        <dbReference type="PROSITE" id="PS01148"/>
    </source>
</evidence>
<accession>A0A1G6EV01</accession>